<evidence type="ECO:0000256" key="6">
    <source>
        <dbReference type="HAMAP-Rule" id="MF_00040"/>
    </source>
</evidence>
<proteinExistence type="inferred from homology"/>
<evidence type="ECO:0000313" key="9">
    <source>
        <dbReference type="EMBL" id="SPD75747.1"/>
    </source>
</evidence>
<protein>
    <recommendedName>
        <fullName evidence="6">Ribosome-recycling factor</fullName>
        <shortName evidence="6">RRF</shortName>
    </recommendedName>
    <alternativeName>
        <fullName evidence="6">Ribosome-releasing factor</fullName>
    </alternativeName>
</protein>
<dbReference type="Gene3D" id="3.30.1360.40">
    <property type="match status" value="1"/>
</dbReference>
<dbReference type="InterPro" id="IPR036191">
    <property type="entry name" value="RRF_sf"/>
</dbReference>
<evidence type="ECO:0000256" key="4">
    <source>
        <dbReference type="ARBA" id="ARBA00022917"/>
    </source>
</evidence>
<dbReference type="InterPro" id="IPR002661">
    <property type="entry name" value="Ribosome_recyc_fac"/>
</dbReference>
<keyword evidence="7" id="KW-0175">Coiled coil</keyword>
<dbReference type="EMBL" id="OJIN01000217">
    <property type="protein sequence ID" value="SPD75747.1"/>
    <property type="molecule type" value="Genomic_DNA"/>
</dbReference>
<dbReference type="HAMAP" id="MF_00040">
    <property type="entry name" value="RRF"/>
    <property type="match status" value="1"/>
</dbReference>
<evidence type="ECO:0000256" key="1">
    <source>
        <dbReference type="ARBA" id="ARBA00004496"/>
    </source>
</evidence>
<feature type="coiled-coil region" evidence="7">
    <location>
        <begin position="132"/>
        <end position="166"/>
    </location>
</feature>
<sequence>MKDEILAELKDKMTKSIAALQKEFNRIRTGRASTALIEGVRVDCYDTQMPIDQVASISVPESRLIVIQPWDVSIIGSIEKAILKSELGLTPMNDGKIVRISIPPLTEARRKELAKLARKVAEENKIVIRGHRREANEMFKELKAEKEISEDDMHKAQNEVQKITDDFIKKVDEITAEKEKEIIEF</sequence>
<dbReference type="FunFam" id="1.10.132.20:FF:000001">
    <property type="entry name" value="Ribosome-recycling factor"/>
    <property type="match status" value="1"/>
</dbReference>
<evidence type="ECO:0000256" key="2">
    <source>
        <dbReference type="ARBA" id="ARBA00005912"/>
    </source>
</evidence>
<evidence type="ECO:0000256" key="5">
    <source>
        <dbReference type="ARBA" id="ARBA00025050"/>
    </source>
</evidence>
<organism evidence="9">
    <name type="scientific">uncultured Desulfobacterium sp</name>
    <dbReference type="NCBI Taxonomy" id="201089"/>
    <lineage>
        <taxon>Bacteria</taxon>
        <taxon>Pseudomonadati</taxon>
        <taxon>Thermodesulfobacteriota</taxon>
        <taxon>Desulfobacteria</taxon>
        <taxon>Desulfobacterales</taxon>
        <taxon>Desulfobacteriaceae</taxon>
        <taxon>Desulfobacterium</taxon>
        <taxon>environmental samples</taxon>
    </lineage>
</organism>
<reference evidence="9" key="1">
    <citation type="submission" date="2018-01" db="EMBL/GenBank/DDBJ databases">
        <authorList>
            <person name="Regsiter A."/>
            <person name="William W."/>
        </authorList>
    </citation>
    <scope>NUCLEOTIDE SEQUENCE</scope>
    <source>
        <strain evidence="9">TRIP AH-1</strain>
    </source>
</reference>
<dbReference type="CDD" id="cd00520">
    <property type="entry name" value="RRF"/>
    <property type="match status" value="1"/>
</dbReference>
<accession>A0A445N217</accession>
<comment type="similarity">
    <text evidence="2 6">Belongs to the RRF family.</text>
</comment>
<evidence type="ECO:0000259" key="8">
    <source>
        <dbReference type="Pfam" id="PF01765"/>
    </source>
</evidence>
<dbReference type="GO" id="GO:0043023">
    <property type="term" value="F:ribosomal large subunit binding"/>
    <property type="evidence" value="ECO:0007669"/>
    <property type="project" value="TreeGrafter"/>
</dbReference>
<gene>
    <name evidence="6 9" type="primary">frr</name>
    <name evidence="9" type="ORF">PITCH_A720087</name>
</gene>
<dbReference type="SUPFAM" id="SSF55194">
    <property type="entry name" value="Ribosome recycling factor, RRF"/>
    <property type="match status" value="1"/>
</dbReference>
<dbReference type="PANTHER" id="PTHR20982">
    <property type="entry name" value="RIBOSOME RECYCLING FACTOR"/>
    <property type="match status" value="1"/>
</dbReference>
<dbReference type="PANTHER" id="PTHR20982:SF3">
    <property type="entry name" value="MITOCHONDRIAL RIBOSOME RECYCLING FACTOR PSEUDO 1"/>
    <property type="match status" value="1"/>
</dbReference>
<dbReference type="Gene3D" id="1.10.132.20">
    <property type="entry name" value="Ribosome-recycling factor"/>
    <property type="match status" value="1"/>
</dbReference>
<dbReference type="NCBIfam" id="TIGR00496">
    <property type="entry name" value="frr"/>
    <property type="match status" value="1"/>
</dbReference>
<dbReference type="InterPro" id="IPR023584">
    <property type="entry name" value="Ribosome_recyc_fac_dom"/>
</dbReference>
<keyword evidence="4 6" id="KW-0648">Protein biosynthesis</keyword>
<comment type="subcellular location">
    <subcellularLocation>
        <location evidence="1 6">Cytoplasm</location>
    </subcellularLocation>
</comment>
<dbReference type="GO" id="GO:0005737">
    <property type="term" value="C:cytoplasm"/>
    <property type="evidence" value="ECO:0007669"/>
    <property type="project" value="UniProtKB-SubCell"/>
</dbReference>
<name>A0A445N217_9BACT</name>
<dbReference type="Pfam" id="PF01765">
    <property type="entry name" value="RRF"/>
    <property type="match status" value="1"/>
</dbReference>
<dbReference type="GO" id="GO:0006415">
    <property type="term" value="P:translational termination"/>
    <property type="evidence" value="ECO:0007669"/>
    <property type="project" value="UniProtKB-UniRule"/>
</dbReference>
<feature type="domain" description="Ribosome recycling factor" evidence="8">
    <location>
        <begin position="20"/>
        <end position="182"/>
    </location>
</feature>
<dbReference type="AlphaFoldDB" id="A0A445N217"/>
<evidence type="ECO:0000256" key="7">
    <source>
        <dbReference type="SAM" id="Coils"/>
    </source>
</evidence>
<evidence type="ECO:0000256" key="3">
    <source>
        <dbReference type="ARBA" id="ARBA00022490"/>
    </source>
</evidence>
<dbReference type="FunFam" id="3.30.1360.40:FF:000001">
    <property type="entry name" value="Ribosome-recycling factor"/>
    <property type="match status" value="1"/>
</dbReference>
<comment type="function">
    <text evidence="5 6">Responsible for the release of ribosomes from messenger RNA at the termination of protein biosynthesis. May increase the efficiency of translation by recycling ribosomes from one round of translation to another.</text>
</comment>
<keyword evidence="3 6" id="KW-0963">Cytoplasm</keyword>